<proteinExistence type="inferred from homology"/>
<dbReference type="GO" id="GO:0046872">
    <property type="term" value="F:metal ion binding"/>
    <property type="evidence" value="ECO:0007669"/>
    <property type="project" value="UniProtKB-KW"/>
</dbReference>
<reference evidence="13 14" key="1">
    <citation type="submission" date="2019-07" db="EMBL/GenBank/DDBJ databases">
        <title>Complete genome of Crassaminicella thermophila SY095.</title>
        <authorList>
            <person name="Li X."/>
        </authorList>
    </citation>
    <scope>NUCLEOTIDE SEQUENCE [LARGE SCALE GENOMIC DNA]</scope>
    <source>
        <strain evidence="13 14">SY095</strain>
    </source>
</reference>
<evidence type="ECO:0000256" key="9">
    <source>
        <dbReference type="ARBA" id="ARBA00023004"/>
    </source>
</evidence>
<dbReference type="SUPFAM" id="SSF52141">
    <property type="entry name" value="Uracil-DNA glycosylase-like"/>
    <property type="match status" value="1"/>
</dbReference>
<dbReference type="Pfam" id="PF03167">
    <property type="entry name" value="UDG"/>
    <property type="match status" value="1"/>
</dbReference>
<keyword evidence="10" id="KW-0411">Iron-sulfur</keyword>
<keyword evidence="7" id="KW-0227">DNA damage</keyword>
<comment type="similarity">
    <text evidence="2">Belongs to the uracil-DNA glycosylase (UDG) superfamily. Type 4 (UDGa) family.</text>
</comment>
<evidence type="ECO:0000256" key="10">
    <source>
        <dbReference type="ARBA" id="ARBA00023014"/>
    </source>
</evidence>
<dbReference type="OrthoDB" id="5290748at2"/>
<dbReference type="InterPro" id="IPR051536">
    <property type="entry name" value="UDG_Type-4/5"/>
</dbReference>
<dbReference type="GO" id="GO:0004844">
    <property type="term" value="F:uracil DNA N-glycosylase activity"/>
    <property type="evidence" value="ECO:0007669"/>
    <property type="project" value="UniProtKB-EC"/>
</dbReference>
<evidence type="ECO:0000256" key="5">
    <source>
        <dbReference type="ARBA" id="ARBA00022485"/>
    </source>
</evidence>
<keyword evidence="14" id="KW-1185">Reference proteome</keyword>
<accession>A0A5C0SDA0</accession>
<evidence type="ECO:0000256" key="7">
    <source>
        <dbReference type="ARBA" id="ARBA00022763"/>
    </source>
</evidence>
<gene>
    <name evidence="13" type="ORF">FQB35_00090</name>
</gene>
<dbReference type="EMBL" id="CP042243">
    <property type="protein sequence ID" value="QEK10899.1"/>
    <property type="molecule type" value="Genomic_DNA"/>
</dbReference>
<comment type="catalytic activity">
    <reaction evidence="1">
        <text>Hydrolyzes single-stranded DNA or mismatched double-stranded DNA and polynucleotides, releasing free uracil.</text>
        <dbReference type="EC" id="3.2.2.27"/>
    </reaction>
</comment>
<dbReference type="PANTHER" id="PTHR33693">
    <property type="entry name" value="TYPE-5 URACIL-DNA GLYCOSYLASE"/>
    <property type="match status" value="1"/>
</dbReference>
<dbReference type="KEGG" id="crs:FQB35_00090"/>
<dbReference type="InterPro" id="IPR005273">
    <property type="entry name" value="Ura-DNA_glyco_family4"/>
</dbReference>
<evidence type="ECO:0000256" key="2">
    <source>
        <dbReference type="ARBA" id="ARBA00006521"/>
    </source>
</evidence>
<evidence type="ECO:0000256" key="1">
    <source>
        <dbReference type="ARBA" id="ARBA00001400"/>
    </source>
</evidence>
<feature type="domain" description="Uracil-DNA glycosylase-like" evidence="12">
    <location>
        <begin position="23"/>
        <end position="179"/>
    </location>
</feature>
<dbReference type="PANTHER" id="PTHR33693:SF1">
    <property type="entry name" value="TYPE-4 URACIL-DNA GLYCOSYLASE"/>
    <property type="match status" value="1"/>
</dbReference>
<dbReference type="Gene3D" id="3.40.470.10">
    <property type="entry name" value="Uracil-DNA glycosylase-like domain"/>
    <property type="match status" value="1"/>
</dbReference>
<dbReference type="InterPro" id="IPR036895">
    <property type="entry name" value="Uracil-DNA_glycosylase-like_sf"/>
</dbReference>
<evidence type="ECO:0000313" key="14">
    <source>
        <dbReference type="Proteomes" id="UP000324646"/>
    </source>
</evidence>
<evidence type="ECO:0000256" key="11">
    <source>
        <dbReference type="ARBA" id="ARBA00023204"/>
    </source>
</evidence>
<keyword evidence="6" id="KW-0479">Metal-binding</keyword>
<dbReference type="SMART" id="SM00986">
    <property type="entry name" value="UDG"/>
    <property type="match status" value="1"/>
</dbReference>
<dbReference type="Proteomes" id="UP000324646">
    <property type="component" value="Chromosome"/>
</dbReference>
<evidence type="ECO:0000256" key="3">
    <source>
        <dbReference type="ARBA" id="ARBA00012030"/>
    </source>
</evidence>
<evidence type="ECO:0000259" key="12">
    <source>
        <dbReference type="SMART" id="SM00986"/>
    </source>
</evidence>
<dbReference type="CDD" id="cd10030">
    <property type="entry name" value="UDG-F4_TTUDGA_SPO1dp_like"/>
    <property type="match status" value="1"/>
</dbReference>
<dbReference type="InterPro" id="IPR005122">
    <property type="entry name" value="Uracil-DNA_glycosylase-like"/>
</dbReference>
<evidence type="ECO:0000313" key="13">
    <source>
        <dbReference type="EMBL" id="QEK10899.1"/>
    </source>
</evidence>
<sequence length="191" mass="22195">MKTDKLEKLKKECIKISKEPIVFGEGNPDASIVLVGEAPGAKEIELKRPFVGQAGKNLEEFLEVLELKREDIYITNVVKIRPYKINEKTGRKSNRAPNQEEIKKYEKYLFEEINIIKPKVIVTLGNVPLKSILKDKKATIGSKHGTVIEMDKFFVFPLYHPASIIYRRELKNIYLEDLYKLKNFKERIEED</sequence>
<dbReference type="SMART" id="SM00987">
    <property type="entry name" value="UreE_C"/>
    <property type="match status" value="1"/>
</dbReference>
<keyword evidence="11" id="KW-0234">DNA repair</keyword>
<keyword evidence="8" id="KW-0378">Hydrolase</keyword>
<keyword evidence="5" id="KW-0004">4Fe-4S</keyword>
<dbReference type="AlphaFoldDB" id="A0A5C0SDA0"/>
<evidence type="ECO:0000256" key="4">
    <source>
        <dbReference type="ARBA" id="ARBA00019403"/>
    </source>
</evidence>
<dbReference type="GO" id="GO:0006281">
    <property type="term" value="P:DNA repair"/>
    <property type="evidence" value="ECO:0007669"/>
    <property type="project" value="UniProtKB-KW"/>
</dbReference>
<dbReference type="GO" id="GO:0051539">
    <property type="term" value="F:4 iron, 4 sulfur cluster binding"/>
    <property type="evidence" value="ECO:0007669"/>
    <property type="project" value="UniProtKB-KW"/>
</dbReference>
<dbReference type="EC" id="3.2.2.27" evidence="3"/>
<evidence type="ECO:0000256" key="8">
    <source>
        <dbReference type="ARBA" id="ARBA00022801"/>
    </source>
</evidence>
<evidence type="ECO:0000256" key="6">
    <source>
        <dbReference type="ARBA" id="ARBA00022723"/>
    </source>
</evidence>
<dbReference type="NCBIfam" id="TIGR00758">
    <property type="entry name" value="UDG_fam4"/>
    <property type="match status" value="1"/>
</dbReference>
<keyword evidence="9" id="KW-0408">Iron</keyword>
<organism evidence="13 14">
    <name type="scientific">Crassaminicella thermophila</name>
    <dbReference type="NCBI Taxonomy" id="2599308"/>
    <lineage>
        <taxon>Bacteria</taxon>
        <taxon>Bacillati</taxon>
        <taxon>Bacillota</taxon>
        <taxon>Clostridia</taxon>
        <taxon>Eubacteriales</taxon>
        <taxon>Clostridiaceae</taxon>
        <taxon>Crassaminicella</taxon>
    </lineage>
</organism>
<dbReference type="RefSeq" id="WP_148807974.1">
    <property type="nucleotide sequence ID" value="NZ_CP042243.1"/>
</dbReference>
<protein>
    <recommendedName>
        <fullName evidence="4">Type-4 uracil-DNA glycosylase</fullName>
        <ecNumber evidence="3">3.2.2.27</ecNumber>
    </recommendedName>
</protein>
<name>A0A5C0SDA0_CRATE</name>